<feature type="region of interest" description="Disordered" evidence="1">
    <location>
        <begin position="25"/>
        <end position="89"/>
    </location>
</feature>
<feature type="compositionally biased region" description="Low complexity" evidence="1">
    <location>
        <begin position="68"/>
        <end position="78"/>
    </location>
</feature>
<dbReference type="OrthoDB" id="10056939at2759"/>
<protein>
    <submittedName>
        <fullName evidence="4">Myotubularin phosphatase domain-containing protein</fullName>
    </submittedName>
</protein>
<feature type="compositionally biased region" description="Polar residues" evidence="1">
    <location>
        <begin position="56"/>
        <end position="67"/>
    </location>
</feature>
<gene>
    <name evidence="2" type="ORF">TCLT_LOCUS8701</name>
</gene>
<keyword evidence="3" id="KW-1185">Reference proteome</keyword>
<reference evidence="4" key="1">
    <citation type="submission" date="2017-02" db="UniProtKB">
        <authorList>
            <consortium name="WormBaseParasite"/>
        </authorList>
    </citation>
    <scope>IDENTIFICATION</scope>
</reference>
<dbReference type="STRING" id="103827.A0A0N5D6P3"/>
<proteinExistence type="predicted"/>
<feature type="region of interest" description="Disordered" evidence="1">
    <location>
        <begin position="227"/>
        <end position="247"/>
    </location>
</feature>
<dbReference type="WBParaSite" id="TCLT_0000871201-mRNA-1">
    <property type="protein sequence ID" value="TCLT_0000871201-mRNA-1"/>
    <property type="gene ID" value="TCLT_0000871201"/>
</dbReference>
<reference evidence="2 3" key="2">
    <citation type="submission" date="2018-11" db="EMBL/GenBank/DDBJ databases">
        <authorList>
            <consortium name="Pathogen Informatics"/>
        </authorList>
    </citation>
    <scope>NUCLEOTIDE SEQUENCE [LARGE SCALE GENOMIC DNA]</scope>
</reference>
<feature type="compositionally biased region" description="Gly residues" evidence="1">
    <location>
        <begin position="233"/>
        <end position="242"/>
    </location>
</feature>
<sequence>MIWQSYQATVHDLSGASSSSAAAAASATSMPVQHPSTSPPENHPLVLGGAPPLTAGGSQTSISLTAVSSPSGSSSAGGQRLDSTPHSVETPNQLLTTQQQDNVSDTGSITLCSRSSSYFSCKYEYYHLSSETSQHYCIESMSKQQEQHENYDITIIPLSSPTDNGIILNSPSSMITLPKKRGIFPKPATNIMRAWLFHHLTVSSYVVFPGDESLSMCGSLNDDGGRESVLSDGNGGSGGGSATGTNKRKVPKVFSKEAITKFRAWLFQNLTYFVLCDDVMVIVRCPSFTGK</sequence>
<name>A0A0N5D6P3_THECL</name>
<evidence type="ECO:0000313" key="3">
    <source>
        <dbReference type="Proteomes" id="UP000276776"/>
    </source>
</evidence>
<dbReference type="EMBL" id="UYYF01004671">
    <property type="protein sequence ID" value="VDN06280.1"/>
    <property type="molecule type" value="Genomic_DNA"/>
</dbReference>
<accession>A0A0N5D6P3</accession>
<evidence type="ECO:0000256" key="1">
    <source>
        <dbReference type="SAM" id="MobiDB-lite"/>
    </source>
</evidence>
<dbReference type="Proteomes" id="UP000276776">
    <property type="component" value="Unassembled WGS sequence"/>
</dbReference>
<evidence type="ECO:0000313" key="4">
    <source>
        <dbReference type="WBParaSite" id="TCLT_0000871201-mRNA-1"/>
    </source>
</evidence>
<organism evidence="4">
    <name type="scientific">Thelazia callipaeda</name>
    <name type="common">Oriental eyeworm</name>
    <name type="synonym">Parasitic nematode</name>
    <dbReference type="NCBI Taxonomy" id="103827"/>
    <lineage>
        <taxon>Eukaryota</taxon>
        <taxon>Metazoa</taxon>
        <taxon>Ecdysozoa</taxon>
        <taxon>Nematoda</taxon>
        <taxon>Chromadorea</taxon>
        <taxon>Rhabditida</taxon>
        <taxon>Spirurina</taxon>
        <taxon>Spiruromorpha</taxon>
        <taxon>Thelazioidea</taxon>
        <taxon>Thelaziidae</taxon>
        <taxon>Thelazia</taxon>
    </lineage>
</organism>
<evidence type="ECO:0000313" key="2">
    <source>
        <dbReference type="EMBL" id="VDN06280.1"/>
    </source>
</evidence>
<dbReference type="AlphaFoldDB" id="A0A0N5D6P3"/>
<dbReference type="OMA" id="HIANSRH"/>